<dbReference type="Pfam" id="PF17921">
    <property type="entry name" value="Integrase_H2C2"/>
    <property type="match status" value="1"/>
</dbReference>
<keyword evidence="4" id="KW-0808">Transferase</keyword>
<dbReference type="GO" id="GO:0003964">
    <property type="term" value="F:RNA-directed DNA polymerase activity"/>
    <property type="evidence" value="ECO:0007669"/>
    <property type="project" value="UniProtKB-KW"/>
</dbReference>
<dbReference type="InterPro" id="IPR001878">
    <property type="entry name" value="Znf_CCHC"/>
</dbReference>
<dbReference type="PANTHER" id="PTHR15503:SF45">
    <property type="entry name" value="RNA-DIRECTED DNA POLYMERASE HOMOLOG"/>
    <property type="match status" value="1"/>
</dbReference>
<dbReference type="InterPro" id="IPR021109">
    <property type="entry name" value="Peptidase_aspartic_dom_sf"/>
</dbReference>
<dbReference type="PROSITE" id="PS50158">
    <property type="entry name" value="ZF_CCHC"/>
    <property type="match status" value="2"/>
</dbReference>
<proteinExistence type="predicted"/>
<feature type="region of interest" description="Disordered" evidence="2">
    <location>
        <begin position="92"/>
        <end position="137"/>
    </location>
</feature>
<keyword evidence="1" id="KW-0479">Metal-binding</keyword>
<organism evidence="4">
    <name type="scientific">Tanacetum cinerariifolium</name>
    <name type="common">Dalmatian daisy</name>
    <name type="synonym">Chrysanthemum cinerariifolium</name>
    <dbReference type="NCBI Taxonomy" id="118510"/>
    <lineage>
        <taxon>Eukaryota</taxon>
        <taxon>Viridiplantae</taxon>
        <taxon>Streptophyta</taxon>
        <taxon>Embryophyta</taxon>
        <taxon>Tracheophyta</taxon>
        <taxon>Spermatophyta</taxon>
        <taxon>Magnoliopsida</taxon>
        <taxon>eudicotyledons</taxon>
        <taxon>Gunneridae</taxon>
        <taxon>Pentapetalae</taxon>
        <taxon>asterids</taxon>
        <taxon>campanulids</taxon>
        <taxon>Asterales</taxon>
        <taxon>Asteraceae</taxon>
        <taxon>Asteroideae</taxon>
        <taxon>Anthemideae</taxon>
        <taxon>Anthemidinae</taxon>
        <taxon>Tanacetum</taxon>
    </lineage>
</organism>
<dbReference type="GO" id="GO:0008270">
    <property type="term" value="F:zinc ion binding"/>
    <property type="evidence" value="ECO:0007669"/>
    <property type="project" value="UniProtKB-KW"/>
</dbReference>
<dbReference type="Gene3D" id="1.10.340.70">
    <property type="match status" value="1"/>
</dbReference>
<reference evidence="4" key="1">
    <citation type="journal article" date="2019" name="Sci. Rep.">
        <title>Draft genome of Tanacetum cinerariifolium, the natural source of mosquito coil.</title>
        <authorList>
            <person name="Yamashiro T."/>
            <person name="Shiraishi A."/>
            <person name="Satake H."/>
            <person name="Nakayama K."/>
        </authorList>
    </citation>
    <scope>NUCLEOTIDE SEQUENCE</scope>
</reference>
<dbReference type="InterPro" id="IPR036875">
    <property type="entry name" value="Znf_CCHC_sf"/>
</dbReference>
<sequence length="1006" mass="114080">MSKLEDSMVTYTEVSSPFKDLSDIGSLGVDGLPKMPQDLYAYVEAALQAPPSPDYALGPEHLPTPKFVPKPVYPEFMLPEDDALPAEEQPLPVAVSPTSDSPGYIPEFDLEEDPEEDDDDPKAESRGTSTSHPPPPIVLLHTRASVAMPRVAAPSTYVLAPQSETPPSGTPPLLSIPLPTSSPHLLLPSTSHREDVPEDERIEGMSGASTTDETELGWRMIEFVTTVRQDTDKIYGRLDNTQDDRLLMSGQLNMLCRDRRAYARTARLMEREATLSREAWVQSMDDSDTARAEVMSFRTTIWRHCRDDGHPLEVQHIPRHRKRQIAVPRTGVFDALATRDADRSRNGEDSRDSRTGVNRQAPPARECTYQDFMKCKPLYFMGTEGVVELTQWFERMKTVFRISNCSVENQIKPKKKMTDKYCPRGEIKKLEVELWNLKFKGTDVVSYNQHFQELELMCARMFPEESDKIKRAYTAGASDKKAYGGSKPLCSKCNYHHDGQCAPKCHKCNRVGHLARDCRSDANANIPNNQRGTRAGQKPTCFECRAQGHFKRECPKLKNNNRGNQGRNVNALENMYEVGHAGTNPDSNIITGTFLLNNYYVSILFDTAADRSLVTTAFSSQIDTTPTTFDHYYDVELADGRIIRLNTIIWGFTLYFLNHPFNIDLIPIELGSFDIIIGMDWLAKYQAVIVCAEKIVCIPWGNKTIIICGDRSNQGNETRLNIISCTKMKKYMLEGYHVFLAHVTIKEIEDKSEKKRLKDVPIIRDFLEVFPEDLSGLPLTRQVEFQIYLIPGSTPVARAPYRFKLCSAPILALPEGSENFVVYCDASHKGSGAVLMEKEKLELLSDYDCEIRYHPGKANMVADALSRKEQIKPLRARALVMTIGLEVPKQILNAQTEAQKPENIKNKDVRGTLIENSKDPEKLRMEKFKPRVDGNLYLNYRSWLSCYGDLRTMIMHESHKLKYSIHLGFDKMYLDMKKLYWWPNIKADIATYVSKCLTCAKVKAKY</sequence>
<dbReference type="InterPro" id="IPR041588">
    <property type="entry name" value="Integrase_H2C2"/>
</dbReference>
<dbReference type="SUPFAM" id="SSF57756">
    <property type="entry name" value="Retrovirus zinc finger-like domains"/>
    <property type="match status" value="1"/>
</dbReference>
<dbReference type="Pfam" id="PF00098">
    <property type="entry name" value="zf-CCHC"/>
    <property type="match status" value="2"/>
</dbReference>
<evidence type="ECO:0000256" key="1">
    <source>
        <dbReference type="PROSITE-ProRule" id="PRU00047"/>
    </source>
</evidence>
<dbReference type="GO" id="GO:0003676">
    <property type="term" value="F:nucleic acid binding"/>
    <property type="evidence" value="ECO:0007669"/>
    <property type="project" value="InterPro"/>
</dbReference>
<feature type="domain" description="CCHC-type" evidence="3">
    <location>
        <begin position="541"/>
        <end position="556"/>
    </location>
</feature>
<dbReference type="Gene3D" id="4.10.60.10">
    <property type="entry name" value="Zinc finger, CCHC-type"/>
    <property type="match status" value="2"/>
</dbReference>
<evidence type="ECO:0000256" key="2">
    <source>
        <dbReference type="SAM" id="MobiDB-lite"/>
    </source>
</evidence>
<dbReference type="SUPFAM" id="SSF50630">
    <property type="entry name" value="Acid proteases"/>
    <property type="match status" value="1"/>
</dbReference>
<keyword evidence="4" id="KW-0548">Nucleotidyltransferase</keyword>
<feature type="compositionally biased region" description="Acidic residues" evidence="2">
    <location>
        <begin position="108"/>
        <end position="121"/>
    </location>
</feature>
<evidence type="ECO:0000259" key="3">
    <source>
        <dbReference type="PROSITE" id="PS50158"/>
    </source>
</evidence>
<dbReference type="Gene3D" id="2.40.70.10">
    <property type="entry name" value="Acid Proteases"/>
    <property type="match status" value="1"/>
</dbReference>
<dbReference type="PANTHER" id="PTHR15503">
    <property type="entry name" value="LDOC1 RELATED"/>
    <property type="match status" value="1"/>
</dbReference>
<feature type="compositionally biased region" description="Basic and acidic residues" evidence="2">
    <location>
        <begin position="337"/>
        <end position="354"/>
    </location>
</feature>
<feature type="region of interest" description="Disordered" evidence="2">
    <location>
        <begin position="187"/>
        <end position="211"/>
    </location>
</feature>
<name>A0A699HAG1_TANCI</name>
<dbReference type="SMART" id="SM00343">
    <property type="entry name" value="ZnF_C2HC"/>
    <property type="match status" value="2"/>
</dbReference>
<keyword evidence="4" id="KW-0695">RNA-directed DNA polymerase</keyword>
<dbReference type="InterPro" id="IPR032567">
    <property type="entry name" value="RTL1-rel"/>
</dbReference>
<dbReference type="EMBL" id="BKCJ010099194">
    <property type="protein sequence ID" value="GEX27944.1"/>
    <property type="molecule type" value="Genomic_DNA"/>
</dbReference>
<feature type="region of interest" description="Disordered" evidence="2">
    <location>
        <begin position="336"/>
        <end position="362"/>
    </location>
</feature>
<accession>A0A699HAG1</accession>
<comment type="caution">
    <text evidence="4">The sequence shown here is derived from an EMBL/GenBank/DDBJ whole genome shotgun (WGS) entry which is preliminary data.</text>
</comment>
<feature type="domain" description="CCHC-type" evidence="3">
    <location>
        <begin position="504"/>
        <end position="520"/>
    </location>
</feature>
<keyword evidence="1" id="KW-0862">Zinc</keyword>
<evidence type="ECO:0000313" key="4">
    <source>
        <dbReference type="EMBL" id="GEX27944.1"/>
    </source>
</evidence>
<dbReference type="Pfam" id="PF08284">
    <property type="entry name" value="RVP_2"/>
    <property type="match status" value="1"/>
</dbReference>
<dbReference type="CDD" id="cd00303">
    <property type="entry name" value="retropepsin_like"/>
    <property type="match status" value="1"/>
</dbReference>
<keyword evidence="1" id="KW-0863">Zinc-finger</keyword>
<protein>
    <submittedName>
        <fullName evidence="4">Reverse transcriptase domain-containing protein</fullName>
    </submittedName>
</protein>
<gene>
    <name evidence="4" type="ORF">Tci_299919</name>
</gene>
<dbReference type="AlphaFoldDB" id="A0A699HAG1"/>